<evidence type="ECO:0000313" key="2">
    <source>
        <dbReference type="EMBL" id="TQK77372.1"/>
    </source>
</evidence>
<accession>A0A542SRZ9</accession>
<evidence type="ECO:0000256" key="1">
    <source>
        <dbReference type="SAM" id="MobiDB-lite"/>
    </source>
</evidence>
<dbReference type="Proteomes" id="UP000316181">
    <property type="component" value="Unassembled WGS sequence"/>
</dbReference>
<sequence length="598" mass="67144">MSPARGPNGPLSPPLPCTGCGVKPAAWLTPRIDFCYDCIPGGPFTPPPCSKCGSSEYYTQGLCANCHPGSPGYVGSCRDCLAWGVYRGRNWRCWKCRWWFTHYPQGECVSCHRQVTLGEQGYCRLCLETARYHQTPGQPLDLDAARTYGQQLFLASMNDSRRPAELHLPMAMSVSEAIRVINTPPPVAASYQPVLFHIDPDPELLRQCSNEIRLRDITSRTDHFLYARAGEYAWSKRQTNQVRRTLKVLQLVFPGANLRFRASDILAMRSYDDDGNIRSTIEVLEDAGLLIDDRVPSFTKLFARKTQALPEPMRSQLELWRDIMVDGSKTPPRRQPRDTMTVKGQMYGILPAITRWVEDGRTSLVGISTEDILAMLPDDPSRRHTMMLGFRTLFTILRGRKLVFLDPTKAIPLRGPKRNMPLPMEPTAIRDALTNPDPAIALAVSLIAFHALTTQQVQHVQLTDIIDGRLRMPDGRSIPLAKPVRVRLTAWLDHRAKRWPETKNPYLLVTIQTAPRLSPPSRNFPWKKAGVTAQALRTDRILYEVEQTGGDVRRVCDLFGIGIETALRYSATILEPPTPGERAPTHTGEIDNESASSV</sequence>
<dbReference type="SUPFAM" id="SSF56349">
    <property type="entry name" value="DNA breaking-rejoining enzymes"/>
    <property type="match status" value="1"/>
</dbReference>
<evidence type="ECO:0000313" key="3">
    <source>
        <dbReference type="Proteomes" id="UP000316181"/>
    </source>
</evidence>
<comment type="caution">
    <text evidence="2">The sequence shown here is derived from an EMBL/GenBank/DDBJ whole genome shotgun (WGS) entry which is preliminary data.</text>
</comment>
<proteinExistence type="predicted"/>
<organism evidence="2 3">
    <name type="scientific">Rarobacter incanus</name>
    <dbReference type="NCBI Taxonomy" id="153494"/>
    <lineage>
        <taxon>Bacteria</taxon>
        <taxon>Bacillati</taxon>
        <taxon>Actinomycetota</taxon>
        <taxon>Actinomycetes</taxon>
        <taxon>Micrococcales</taxon>
        <taxon>Rarobacteraceae</taxon>
        <taxon>Rarobacter</taxon>
    </lineage>
</organism>
<protein>
    <submittedName>
        <fullName evidence="2">Uncharacterized protein</fullName>
    </submittedName>
</protein>
<gene>
    <name evidence="2" type="ORF">FB389_2101</name>
</gene>
<reference evidence="2 3" key="1">
    <citation type="submission" date="2019-06" db="EMBL/GenBank/DDBJ databases">
        <title>Sequencing the genomes of 1000 actinobacteria strains.</title>
        <authorList>
            <person name="Klenk H.-P."/>
        </authorList>
    </citation>
    <scope>NUCLEOTIDE SEQUENCE [LARGE SCALE GENOMIC DNA]</scope>
    <source>
        <strain evidence="2 3">DSM 10596</strain>
    </source>
</reference>
<feature type="region of interest" description="Disordered" evidence="1">
    <location>
        <begin position="574"/>
        <end position="598"/>
    </location>
</feature>
<keyword evidence="3" id="KW-1185">Reference proteome</keyword>
<dbReference type="OrthoDB" id="3216692at2"/>
<dbReference type="InterPro" id="IPR011010">
    <property type="entry name" value="DNA_brk_join_enz"/>
</dbReference>
<dbReference type="EMBL" id="VFNV01000001">
    <property type="protein sequence ID" value="TQK77372.1"/>
    <property type="molecule type" value="Genomic_DNA"/>
</dbReference>
<dbReference type="AlphaFoldDB" id="A0A542SRZ9"/>
<dbReference type="GO" id="GO:0003677">
    <property type="term" value="F:DNA binding"/>
    <property type="evidence" value="ECO:0007669"/>
    <property type="project" value="InterPro"/>
</dbReference>
<dbReference type="RefSeq" id="WP_142113287.1">
    <property type="nucleotide sequence ID" value="NZ_BAAATB010000006.1"/>
</dbReference>
<name>A0A542SRZ9_9MICO</name>